<dbReference type="Pfam" id="PF02519">
    <property type="entry name" value="Auxin_inducible"/>
    <property type="match status" value="1"/>
</dbReference>
<dbReference type="PANTHER" id="PTHR31374">
    <property type="entry name" value="AUXIN-INDUCED PROTEIN-LIKE-RELATED"/>
    <property type="match status" value="1"/>
</dbReference>
<accession>A0A7C8Z1M3</accession>
<comment type="similarity">
    <text evidence="1">Belongs to the ARG7 family.</text>
</comment>
<evidence type="ECO:0000313" key="2">
    <source>
        <dbReference type="EMBL" id="MBA4632178.1"/>
    </source>
</evidence>
<organism evidence="2">
    <name type="scientific">Opuntia streptacantha</name>
    <name type="common">Prickly pear cactus</name>
    <name type="synonym">Opuntia cardona</name>
    <dbReference type="NCBI Taxonomy" id="393608"/>
    <lineage>
        <taxon>Eukaryota</taxon>
        <taxon>Viridiplantae</taxon>
        <taxon>Streptophyta</taxon>
        <taxon>Embryophyta</taxon>
        <taxon>Tracheophyta</taxon>
        <taxon>Spermatophyta</taxon>
        <taxon>Magnoliopsida</taxon>
        <taxon>eudicotyledons</taxon>
        <taxon>Gunneridae</taxon>
        <taxon>Pentapetalae</taxon>
        <taxon>Caryophyllales</taxon>
        <taxon>Cactineae</taxon>
        <taxon>Cactaceae</taxon>
        <taxon>Opuntioideae</taxon>
        <taxon>Opuntia</taxon>
    </lineage>
</organism>
<reference evidence="2" key="2">
    <citation type="submission" date="2020-07" db="EMBL/GenBank/DDBJ databases">
        <authorList>
            <person name="Vera ALvarez R."/>
            <person name="Arias-Moreno D.M."/>
            <person name="Jimenez-Jacinto V."/>
            <person name="Jimenez-Bremont J.F."/>
            <person name="Swaminathan K."/>
            <person name="Moose S.P."/>
            <person name="Guerrero-Gonzalez M.L."/>
            <person name="Marino-Ramirez L."/>
            <person name="Landsman D."/>
            <person name="Rodriguez-Kessler M."/>
            <person name="Delgado-Sanchez P."/>
        </authorList>
    </citation>
    <scope>NUCLEOTIDE SEQUENCE</scope>
    <source>
        <tissue evidence="2">Cladode</tissue>
    </source>
</reference>
<dbReference type="EMBL" id="GISG01081248">
    <property type="protein sequence ID" value="MBA4632178.1"/>
    <property type="molecule type" value="Transcribed_RNA"/>
</dbReference>
<dbReference type="PANTHER" id="PTHR31374:SF28">
    <property type="entry name" value="SAUR-LIKE AUXIN-RESPONSIVE PROTEIN FAMILY"/>
    <property type="match status" value="1"/>
</dbReference>
<protein>
    <recommendedName>
        <fullName evidence="3">Small auxin-up RNA</fullName>
    </recommendedName>
</protein>
<dbReference type="AlphaFoldDB" id="A0A7C8Z1M3"/>
<evidence type="ECO:0000256" key="1">
    <source>
        <dbReference type="ARBA" id="ARBA00006974"/>
    </source>
</evidence>
<name>A0A7C8Z1M3_OPUST</name>
<dbReference type="GO" id="GO:0009733">
    <property type="term" value="P:response to auxin"/>
    <property type="evidence" value="ECO:0007669"/>
    <property type="project" value="InterPro"/>
</dbReference>
<evidence type="ECO:0008006" key="3">
    <source>
        <dbReference type="Google" id="ProtNLM"/>
    </source>
</evidence>
<sequence>MLKRMKPFTNLGRKHYHDHEHSCRESLILRGSEERRTPEGFFVVYAGEQKERFEVPMSFLSHPLFKILLEKAHEKFGFEHNNGVVVPCSVSTFQEVVNAVESSHGRFDMTKILREFV</sequence>
<proteinExistence type="inferred from homology"/>
<dbReference type="InterPro" id="IPR003676">
    <property type="entry name" value="SAUR_fam"/>
</dbReference>
<reference evidence="2" key="1">
    <citation type="journal article" date="2013" name="J. Plant Res.">
        <title>Effect of fungi and light on seed germination of three Opuntia species from semiarid lands of central Mexico.</title>
        <authorList>
            <person name="Delgado-Sanchez P."/>
            <person name="Jimenez-Bremont J.F."/>
            <person name="Guerrero-Gonzalez Mde L."/>
            <person name="Flores J."/>
        </authorList>
    </citation>
    <scope>NUCLEOTIDE SEQUENCE</scope>
    <source>
        <tissue evidence="2">Cladode</tissue>
    </source>
</reference>